<organism evidence="3">
    <name type="scientific">viral metagenome</name>
    <dbReference type="NCBI Taxonomy" id="1070528"/>
    <lineage>
        <taxon>unclassified sequences</taxon>
        <taxon>metagenomes</taxon>
        <taxon>organismal metagenomes</taxon>
    </lineage>
</organism>
<dbReference type="InterPro" id="IPR039730">
    <property type="entry name" value="Jlp2/Ccd25"/>
</dbReference>
<proteinExistence type="inferred from homology"/>
<sequence>MKIVTRDFDSIDTIIEYKVGTNAQENHNIIDAADPEDIWFHISGCSSCHVICKIPENINDKKILQKIAKQGAVICKANSKYKSYKNVQIDYTKIKNVTKLQTPGSVTVTNLKSVFI</sequence>
<evidence type="ECO:0000259" key="2">
    <source>
        <dbReference type="Pfam" id="PF05670"/>
    </source>
</evidence>
<dbReference type="InterPro" id="IPR008532">
    <property type="entry name" value="NFACT_RNA-bd"/>
</dbReference>
<dbReference type="Pfam" id="PF05670">
    <property type="entry name" value="NFACT-R_1"/>
    <property type="match status" value="1"/>
</dbReference>
<accession>A0A6C0DD24</accession>
<protein>
    <recommendedName>
        <fullName evidence="2">NFACT RNA-binding domain-containing protein</fullName>
    </recommendedName>
</protein>
<dbReference type="PANTHER" id="PTHR13049:SF2">
    <property type="entry name" value="COILED-COIL DOMAIN-CONTAINING PROTEIN 25"/>
    <property type="match status" value="1"/>
</dbReference>
<evidence type="ECO:0000256" key="1">
    <source>
        <dbReference type="ARBA" id="ARBA00008998"/>
    </source>
</evidence>
<dbReference type="AlphaFoldDB" id="A0A6C0DD24"/>
<feature type="domain" description="NFACT RNA-binding" evidence="2">
    <location>
        <begin position="19"/>
        <end position="105"/>
    </location>
</feature>
<evidence type="ECO:0000313" key="3">
    <source>
        <dbReference type="EMBL" id="QHT14074.1"/>
    </source>
</evidence>
<reference evidence="3" key="1">
    <citation type="journal article" date="2020" name="Nature">
        <title>Giant virus diversity and host interactions through global metagenomics.</title>
        <authorList>
            <person name="Schulz F."/>
            <person name="Roux S."/>
            <person name="Paez-Espino D."/>
            <person name="Jungbluth S."/>
            <person name="Walsh D.A."/>
            <person name="Denef V.J."/>
            <person name="McMahon K.D."/>
            <person name="Konstantinidis K.T."/>
            <person name="Eloe-Fadrosh E.A."/>
            <person name="Kyrpides N.C."/>
            <person name="Woyke T."/>
        </authorList>
    </citation>
    <scope>NUCLEOTIDE SEQUENCE</scope>
    <source>
        <strain evidence="3">GVMAG-M-3300023174-134</strain>
    </source>
</reference>
<name>A0A6C0DD24_9ZZZZ</name>
<dbReference type="EMBL" id="MN739578">
    <property type="protein sequence ID" value="QHT14074.1"/>
    <property type="molecule type" value="Genomic_DNA"/>
</dbReference>
<dbReference type="PANTHER" id="PTHR13049">
    <property type="entry name" value="DUF814-RELATED"/>
    <property type="match status" value="1"/>
</dbReference>
<comment type="similarity">
    <text evidence="1">Belongs to the CCDC25 family.</text>
</comment>